<dbReference type="KEGG" id="tmn:UCRPA7_4128"/>
<evidence type="ECO:0000313" key="3">
    <source>
        <dbReference type="Proteomes" id="UP000014074"/>
    </source>
</evidence>
<name>R8BM08_PHAM7</name>
<dbReference type="RefSeq" id="XP_007914874.1">
    <property type="nucleotide sequence ID" value="XM_007916683.1"/>
</dbReference>
<dbReference type="HOGENOM" id="CLU_1835558_0_0_1"/>
<feature type="region of interest" description="Disordered" evidence="1">
    <location>
        <begin position="1"/>
        <end position="20"/>
    </location>
</feature>
<dbReference type="OrthoDB" id="5189319at2759"/>
<dbReference type="eggNOG" id="ENOG502SX27">
    <property type="taxonomic scope" value="Eukaryota"/>
</dbReference>
<accession>R8BM08</accession>
<sequence>MLTPSLASPTPDPAPGSITDLPVVGPVLDLLNDPPPKLLRTTNPSRECKKINQGELMCCRGAVAGDLQPIVWLASVYGYYLNPNDVNGLNCDNNLDACPGIKMCCQTTTLAPLVALWCQDYP</sequence>
<dbReference type="Proteomes" id="UP000014074">
    <property type="component" value="Unassembled WGS sequence"/>
</dbReference>
<dbReference type="GeneID" id="19324548"/>
<dbReference type="AlphaFoldDB" id="R8BM08"/>
<proteinExistence type="predicted"/>
<organism evidence="2 3">
    <name type="scientific">Phaeoacremonium minimum (strain UCR-PA7)</name>
    <name type="common">Esca disease fungus</name>
    <name type="synonym">Togninia minima</name>
    <dbReference type="NCBI Taxonomy" id="1286976"/>
    <lineage>
        <taxon>Eukaryota</taxon>
        <taxon>Fungi</taxon>
        <taxon>Dikarya</taxon>
        <taxon>Ascomycota</taxon>
        <taxon>Pezizomycotina</taxon>
        <taxon>Sordariomycetes</taxon>
        <taxon>Sordariomycetidae</taxon>
        <taxon>Togniniales</taxon>
        <taxon>Togniniaceae</taxon>
        <taxon>Phaeoacremonium</taxon>
    </lineage>
</organism>
<evidence type="ECO:0008006" key="4">
    <source>
        <dbReference type="Google" id="ProtNLM"/>
    </source>
</evidence>
<dbReference type="EMBL" id="KB933096">
    <property type="protein sequence ID" value="EOO00384.1"/>
    <property type="molecule type" value="Genomic_DNA"/>
</dbReference>
<protein>
    <recommendedName>
        <fullName evidence="4">Hydrophobin</fullName>
    </recommendedName>
</protein>
<evidence type="ECO:0000256" key="1">
    <source>
        <dbReference type="SAM" id="MobiDB-lite"/>
    </source>
</evidence>
<reference evidence="3" key="1">
    <citation type="journal article" date="2013" name="Genome Announc.">
        <title>Draft genome sequence of the ascomycete Phaeoacremonium aleophilum strain UCR-PA7, a causal agent of the esca disease complex in grapevines.</title>
        <authorList>
            <person name="Blanco-Ulate B."/>
            <person name="Rolshausen P."/>
            <person name="Cantu D."/>
        </authorList>
    </citation>
    <scope>NUCLEOTIDE SEQUENCE [LARGE SCALE GENOMIC DNA]</scope>
    <source>
        <strain evidence="3">UCR-PA7</strain>
    </source>
</reference>
<evidence type="ECO:0000313" key="2">
    <source>
        <dbReference type="EMBL" id="EOO00384.1"/>
    </source>
</evidence>
<gene>
    <name evidence="2" type="ORF">UCRPA7_4128</name>
</gene>
<keyword evidence="3" id="KW-1185">Reference proteome</keyword>